<keyword evidence="1" id="KW-0175">Coiled coil</keyword>
<reference evidence="3 4" key="1">
    <citation type="journal article" date="2015" name="Proc. Natl. Acad. Sci. U.S.A.">
        <title>The resurrection genome of Boea hygrometrica: A blueprint for survival of dehydration.</title>
        <authorList>
            <person name="Xiao L."/>
            <person name="Yang G."/>
            <person name="Zhang L."/>
            <person name="Yang X."/>
            <person name="Zhao S."/>
            <person name="Ji Z."/>
            <person name="Zhou Q."/>
            <person name="Hu M."/>
            <person name="Wang Y."/>
            <person name="Chen M."/>
            <person name="Xu Y."/>
            <person name="Jin H."/>
            <person name="Xiao X."/>
            <person name="Hu G."/>
            <person name="Bao F."/>
            <person name="Hu Y."/>
            <person name="Wan P."/>
            <person name="Li L."/>
            <person name="Deng X."/>
            <person name="Kuang T."/>
            <person name="Xiang C."/>
            <person name="Zhu J.K."/>
            <person name="Oliver M.J."/>
            <person name="He Y."/>
        </authorList>
    </citation>
    <scope>NUCLEOTIDE SEQUENCE [LARGE SCALE GENOMIC DNA]</scope>
    <source>
        <strain evidence="4">cv. XS01</strain>
    </source>
</reference>
<organism evidence="3 4">
    <name type="scientific">Dorcoceras hygrometricum</name>
    <dbReference type="NCBI Taxonomy" id="472368"/>
    <lineage>
        <taxon>Eukaryota</taxon>
        <taxon>Viridiplantae</taxon>
        <taxon>Streptophyta</taxon>
        <taxon>Embryophyta</taxon>
        <taxon>Tracheophyta</taxon>
        <taxon>Spermatophyta</taxon>
        <taxon>Magnoliopsida</taxon>
        <taxon>eudicotyledons</taxon>
        <taxon>Gunneridae</taxon>
        <taxon>Pentapetalae</taxon>
        <taxon>asterids</taxon>
        <taxon>lamiids</taxon>
        <taxon>Lamiales</taxon>
        <taxon>Gesneriaceae</taxon>
        <taxon>Didymocarpoideae</taxon>
        <taxon>Trichosporeae</taxon>
        <taxon>Loxocarpinae</taxon>
        <taxon>Dorcoceras</taxon>
    </lineage>
</organism>
<evidence type="ECO:0000256" key="2">
    <source>
        <dbReference type="SAM" id="MobiDB-lite"/>
    </source>
</evidence>
<dbReference type="AlphaFoldDB" id="A0A2Z7B7N9"/>
<protein>
    <recommendedName>
        <fullName evidence="5">Dystroglycan-like</fullName>
    </recommendedName>
</protein>
<dbReference type="EMBL" id="KV010248">
    <property type="protein sequence ID" value="KZV27887.1"/>
    <property type="molecule type" value="Genomic_DNA"/>
</dbReference>
<name>A0A2Z7B7N9_9LAMI</name>
<feature type="compositionally biased region" description="Gly residues" evidence="2">
    <location>
        <begin position="619"/>
        <end position="630"/>
    </location>
</feature>
<proteinExistence type="predicted"/>
<sequence length="651" mass="71596">MDNAGMVAMFEALVASGLNGFLGCMSDIHESALVEFYQNASVRDGKVISTVQGKLVEISEEAFARTFQLPVEGLADINEVPKDLIFDARTEFSFAGEQLTTSCKKRELKIEYRLLNDILAKSITVKAGSFDAVTHERFLMMTAIFGGVLVNWGRLLFKIFKDMVTPESRQATGYAVQICVLLKKIPNLELGDSEEFPPLKILTVRTVGRYIAINDKITVEDVEGVAVAQEAIPLQIVEPIQAEPDVLPSKPKQKAPKRRLKLPAGSDDDVVRVDAQLANLWLDRAVKMRIRPPEFETSICDAKYHVSLSIAALPLLSLDRRRRRLEPPPPPPRCRRKFVCRQLFEENPIVLISSGLLVQSDEGVPNLVVDRIDESTAINREAPDSPPTSADSSLHFNANDIPTEEDSANAQLILPSTSTDISASFATLRESISILVANRTRDSRRSGDAHGEVMSKINHVERVLLDSLAVKNQAFRGLIRSILQEAHNDKDVLSIALKAVRAQNAILSTDLADVRQEVKDLKAELSKDFDNKLAVIRNDLLEFRVETQGQLASLGTNLAELIAFITKGSDDKKGEVSSSHGRGQPPPDDQNRPSRGGGGSSGSIRRDERRDSSNRRSSSGGGGSGAGGETYGPYGPYKKNAEWWLYGKNQF</sequence>
<dbReference type="OrthoDB" id="1839301at2759"/>
<evidence type="ECO:0000256" key="1">
    <source>
        <dbReference type="SAM" id="Coils"/>
    </source>
</evidence>
<feature type="region of interest" description="Disordered" evidence="2">
    <location>
        <begin position="570"/>
        <end position="636"/>
    </location>
</feature>
<gene>
    <name evidence="3" type="ORF">F511_26223</name>
</gene>
<keyword evidence="4" id="KW-1185">Reference proteome</keyword>
<accession>A0A2Z7B7N9</accession>
<feature type="compositionally biased region" description="Basic and acidic residues" evidence="2">
    <location>
        <begin position="604"/>
        <end position="614"/>
    </location>
</feature>
<feature type="coiled-coil region" evidence="1">
    <location>
        <begin position="497"/>
        <end position="531"/>
    </location>
</feature>
<evidence type="ECO:0000313" key="4">
    <source>
        <dbReference type="Proteomes" id="UP000250235"/>
    </source>
</evidence>
<evidence type="ECO:0008006" key="5">
    <source>
        <dbReference type="Google" id="ProtNLM"/>
    </source>
</evidence>
<evidence type="ECO:0000313" key="3">
    <source>
        <dbReference type="EMBL" id="KZV27887.1"/>
    </source>
</evidence>
<dbReference type="Proteomes" id="UP000250235">
    <property type="component" value="Unassembled WGS sequence"/>
</dbReference>